<evidence type="ECO:0000259" key="2">
    <source>
        <dbReference type="Pfam" id="PF22936"/>
    </source>
</evidence>
<dbReference type="EMBL" id="BKCJ010068602">
    <property type="protein sequence ID" value="GEW67223.1"/>
    <property type="molecule type" value="Genomic_DNA"/>
</dbReference>
<reference evidence="3" key="1">
    <citation type="journal article" date="2019" name="Sci. Rep.">
        <title>Draft genome of Tanacetum cinerariifolium, the natural source of mosquito coil.</title>
        <authorList>
            <person name="Yamashiro T."/>
            <person name="Shiraishi A."/>
            <person name="Satake H."/>
            <person name="Nakayama K."/>
        </authorList>
    </citation>
    <scope>NUCLEOTIDE SEQUENCE</scope>
</reference>
<feature type="region of interest" description="Disordered" evidence="1">
    <location>
        <begin position="337"/>
        <end position="413"/>
    </location>
</feature>
<proteinExistence type="predicted"/>
<accession>A0A699GY07</accession>
<evidence type="ECO:0000256" key="1">
    <source>
        <dbReference type="SAM" id="MobiDB-lite"/>
    </source>
</evidence>
<organism evidence="3">
    <name type="scientific">Tanacetum cinerariifolium</name>
    <name type="common">Dalmatian daisy</name>
    <name type="synonym">Chrysanthemum cinerariifolium</name>
    <dbReference type="NCBI Taxonomy" id="118510"/>
    <lineage>
        <taxon>Eukaryota</taxon>
        <taxon>Viridiplantae</taxon>
        <taxon>Streptophyta</taxon>
        <taxon>Embryophyta</taxon>
        <taxon>Tracheophyta</taxon>
        <taxon>Spermatophyta</taxon>
        <taxon>Magnoliopsida</taxon>
        <taxon>eudicotyledons</taxon>
        <taxon>Gunneridae</taxon>
        <taxon>Pentapetalae</taxon>
        <taxon>asterids</taxon>
        <taxon>campanulids</taxon>
        <taxon>Asterales</taxon>
        <taxon>Asteraceae</taxon>
        <taxon>Asteroideae</taxon>
        <taxon>Anthemideae</taxon>
        <taxon>Anthemidinae</taxon>
        <taxon>Tanacetum</taxon>
    </lineage>
</organism>
<gene>
    <name evidence="3" type="ORF">Tci_239199</name>
</gene>
<evidence type="ECO:0000313" key="3">
    <source>
        <dbReference type="EMBL" id="GEW67223.1"/>
    </source>
</evidence>
<feature type="compositionally biased region" description="Basic and acidic residues" evidence="1">
    <location>
        <begin position="337"/>
        <end position="349"/>
    </location>
</feature>
<dbReference type="AlphaFoldDB" id="A0A699GY07"/>
<feature type="region of interest" description="Disordered" evidence="1">
    <location>
        <begin position="150"/>
        <end position="184"/>
    </location>
</feature>
<comment type="caution">
    <text evidence="3">The sequence shown here is derived from an EMBL/GenBank/DDBJ whole genome shotgun (WGS) entry which is preliminary data.</text>
</comment>
<protein>
    <submittedName>
        <fullName evidence="3">Putative ribonuclease H-like domain-containing protein</fullName>
    </submittedName>
</protein>
<name>A0A699GY07_TANCI</name>
<feature type="compositionally biased region" description="Basic and acidic residues" evidence="1">
    <location>
        <begin position="365"/>
        <end position="376"/>
    </location>
</feature>
<dbReference type="InterPro" id="IPR054722">
    <property type="entry name" value="PolX-like_BBD"/>
</dbReference>
<feature type="domain" description="Retrovirus-related Pol polyprotein from transposon TNT 1-94-like beta-barrel" evidence="2">
    <location>
        <begin position="194"/>
        <end position="267"/>
    </location>
</feature>
<dbReference type="Pfam" id="PF22936">
    <property type="entry name" value="Pol_BBD"/>
    <property type="match status" value="1"/>
</dbReference>
<sequence length="413" mass="47596">MRTRRPYRVFMAHPKHRTGVSRQSYRIFHCKRIVDALVITYSSGKDKLQIFNLHAEAEDAYATVRKEAAHQNILGATNNEPLGIATGLIAEEVGFVTKGYRRNDGKKKWVTRDDKSHLKCEECGMSRYTKEQCFRIVGYPDWWTDGNKKCTKSSKTEKEKVPTTNTSSINKENTSVNGSTHMAQSSFKKPSGSWIFDCGATDTMTYEVSDFTEISKLWITHIQAANRERMDVKTGGTIEISPSIKLPNCLYVPSLSHKLLSISHMIKELNCSVLMHPTFCLLQDIRTRGIIRRGTEREGLYYVDEMTTSRTVMLAHGTSEREAWLWHRWLKHHSVKNKREKDKIGTKPDKNRKRGEARKSQKQLQSREQEKLKKMQVEGPKMQIPTKLLKKEERKGLELQFTQSTKRRAISAN</sequence>
<feature type="compositionally biased region" description="Polar residues" evidence="1">
    <location>
        <begin position="162"/>
        <end position="184"/>
    </location>
</feature>